<evidence type="ECO:0000256" key="4">
    <source>
        <dbReference type="ARBA" id="ARBA00022723"/>
    </source>
</evidence>
<dbReference type="Proteomes" id="UP000295399">
    <property type="component" value="Unassembled WGS sequence"/>
</dbReference>
<dbReference type="OrthoDB" id="9793396at2"/>
<gene>
    <name evidence="9" type="ORF">EV659_102246</name>
</gene>
<evidence type="ECO:0000256" key="6">
    <source>
        <dbReference type="RuleBase" id="RU003512"/>
    </source>
</evidence>
<dbReference type="SUPFAM" id="SSF53807">
    <property type="entry name" value="Helical backbone' metal receptor"/>
    <property type="match status" value="1"/>
</dbReference>
<dbReference type="GO" id="GO:0030313">
    <property type="term" value="C:cell envelope"/>
    <property type="evidence" value="ECO:0007669"/>
    <property type="project" value="UniProtKB-SubCell"/>
</dbReference>
<evidence type="ECO:0000256" key="1">
    <source>
        <dbReference type="ARBA" id="ARBA00004196"/>
    </source>
</evidence>
<reference evidence="9 10" key="1">
    <citation type="submission" date="2019-03" db="EMBL/GenBank/DDBJ databases">
        <title>Genomic Encyclopedia of Type Strains, Phase IV (KMG-IV): sequencing the most valuable type-strain genomes for metagenomic binning, comparative biology and taxonomic classification.</title>
        <authorList>
            <person name="Goeker M."/>
        </authorList>
    </citation>
    <scope>NUCLEOTIDE SEQUENCE [LARGE SCALE GENOMIC DNA]</scope>
    <source>
        <strain evidence="9 10">DSM 2132</strain>
    </source>
</reference>
<evidence type="ECO:0000256" key="7">
    <source>
        <dbReference type="SAM" id="MobiDB-lite"/>
    </source>
</evidence>
<comment type="caution">
    <text evidence="9">The sequence shown here is derived from an EMBL/GenBank/DDBJ whole genome shotgun (WGS) entry which is preliminary data.</text>
</comment>
<feature type="signal peptide" evidence="8">
    <location>
        <begin position="1"/>
        <end position="19"/>
    </location>
</feature>
<evidence type="ECO:0000256" key="5">
    <source>
        <dbReference type="ARBA" id="ARBA00022729"/>
    </source>
</evidence>
<comment type="similarity">
    <text evidence="2 6">Belongs to the bacterial solute-binding protein 9 family.</text>
</comment>
<keyword evidence="5 8" id="KW-0732">Signal</keyword>
<dbReference type="AlphaFoldDB" id="A0A4R2PSB0"/>
<dbReference type="PRINTS" id="PR00690">
    <property type="entry name" value="ADHESNFAMILY"/>
</dbReference>
<dbReference type="InterPro" id="IPR006128">
    <property type="entry name" value="Lipoprotein_PsaA-like"/>
</dbReference>
<dbReference type="InterPro" id="IPR006127">
    <property type="entry name" value="ZnuA-like"/>
</dbReference>
<dbReference type="EMBL" id="SLXO01000002">
    <property type="protein sequence ID" value="TCP37838.1"/>
    <property type="molecule type" value="Genomic_DNA"/>
</dbReference>
<keyword evidence="10" id="KW-1185">Reference proteome</keyword>
<dbReference type="RefSeq" id="WP_132707495.1">
    <property type="nucleotide sequence ID" value="NZ_JACIGF010000002.1"/>
</dbReference>
<organism evidence="9 10">
    <name type="scientific">Rhodothalassium salexigens DSM 2132</name>
    <dbReference type="NCBI Taxonomy" id="1188247"/>
    <lineage>
        <taxon>Bacteria</taxon>
        <taxon>Pseudomonadati</taxon>
        <taxon>Pseudomonadota</taxon>
        <taxon>Alphaproteobacteria</taxon>
        <taxon>Rhodothalassiales</taxon>
        <taxon>Rhodothalassiaceae</taxon>
        <taxon>Rhodothalassium</taxon>
    </lineage>
</organism>
<dbReference type="GO" id="GO:0030001">
    <property type="term" value="P:metal ion transport"/>
    <property type="evidence" value="ECO:0007669"/>
    <property type="project" value="InterPro"/>
</dbReference>
<keyword evidence="3 6" id="KW-0813">Transport</keyword>
<sequence>MTVLPLSALAAAARSVAVAALVTLLCTTVVGAQEPAEKPRVVATIAQIGEPLARIAGDALRVTSLMGPGVDPHLYRPTRSDILALTRADLIVWTGQTLESKMAGAIRRLGRRSAQVALIDHLPPERLLQDADNKRDPHLWMDVGLWRTALGAGVAALVRLAPDEADAIRARADAYFAELGALDAYVSQVMAGVPERRRVLITAHDAFAYFGRAYQIQVEGVQGTSTETEAGLKDIERLVRLIVERDLAAVFAETSVSDRNVTALIEGAAARGHDVVLGGKLFSDAMGEPGTYLGTYVGMLDHNGTTIARALGGAPPEGGFGAWRQGSEAAAPGAAPAGARSAGPPAGPSATPSAEAATQETPPF</sequence>
<proteinExistence type="inferred from homology"/>
<dbReference type="Pfam" id="PF01297">
    <property type="entry name" value="ZnuA"/>
    <property type="match status" value="1"/>
</dbReference>
<evidence type="ECO:0000313" key="10">
    <source>
        <dbReference type="Proteomes" id="UP000295399"/>
    </source>
</evidence>
<evidence type="ECO:0000256" key="2">
    <source>
        <dbReference type="ARBA" id="ARBA00011028"/>
    </source>
</evidence>
<dbReference type="Gene3D" id="3.40.50.1980">
    <property type="entry name" value="Nitrogenase molybdenum iron protein domain"/>
    <property type="match status" value="2"/>
</dbReference>
<keyword evidence="4" id="KW-0479">Metal-binding</keyword>
<dbReference type="PANTHER" id="PTHR42953">
    <property type="entry name" value="HIGH-AFFINITY ZINC UPTAKE SYSTEM PROTEIN ZNUA-RELATED"/>
    <property type="match status" value="1"/>
</dbReference>
<feature type="region of interest" description="Disordered" evidence="7">
    <location>
        <begin position="318"/>
        <end position="364"/>
    </location>
</feature>
<dbReference type="InParanoid" id="A0A4R2PSB0"/>
<dbReference type="InterPro" id="IPR050492">
    <property type="entry name" value="Bact_metal-bind_prot9"/>
</dbReference>
<accession>A0A4R2PSB0</accession>
<comment type="subcellular location">
    <subcellularLocation>
        <location evidence="1">Cell envelope</location>
    </subcellularLocation>
</comment>
<dbReference type="PRINTS" id="PR00691">
    <property type="entry name" value="ADHESINB"/>
</dbReference>
<evidence type="ECO:0000256" key="8">
    <source>
        <dbReference type="SAM" id="SignalP"/>
    </source>
</evidence>
<dbReference type="GO" id="GO:0046872">
    <property type="term" value="F:metal ion binding"/>
    <property type="evidence" value="ECO:0007669"/>
    <property type="project" value="UniProtKB-KW"/>
</dbReference>
<evidence type="ECO:0000256" key="3">
    <source>
        <dbReference type="ARBA" id="ARBA00022448"/>
    </source>
</evidence>
<dbReference type="PANTHER" id="PTHR42953:SF1">
    <property type="entry name" value="METAL-BINDING PROTEIN HI_0362-RELATED"/>
    <property type="match status" value="1"/>
</dbReference>
<protein>
    <submittedName>
        <fullName evidence="9">Manganese/zinc/iron transport system substrate-binding protein</fullName>
    </submittedName>
</protein>
<feature type="chain" id="PRO_5020234379" evidence="8">
    <location>
        <begin position="20"/>
        <end position="364"/>
    </location>
</feature>
<dbReference type="GO" id="GO:0007155">
    <property type="term" value="P:cell adhesion"/>
    <property type="evidence" value="ECO:0007669"/>
    <property type="project" value="InterPro"/>
</dbReference>
<feature type="compositionally biased region" description="Low complexity" evidence="7">
    <location>
        <begin position="324"/>
        <end position="364"/>
    </location>
</feature>
<evidence type="ECO:0000313" key="9">
    <source>
        <dbReference type="EMBL" id="TCP37838.1"/>
    </source>
</evidence>
<name>A0A4R2PSB0_RHOSA</name>
<dbReference type="InterPro" id="IPR006129">
    <property type="entry name" value="AdhesinB"/>
</dbReference>